<keyword evidence="3" id="KW-1015">Disulfide bond</keyword>
<keyword evidence="1" id="KW-0646">Protease inhibitor</keyword>
<dbReference type="AlphaFoldDB" id="A0A147BY10"/>
<dbReference type="InterPro" id="IPR050098">
    <property type="entry name" value="TFPI/VKTCI-like"/>
</dbReference>
<keyword evidence="4" id="KW-0732">Signal</keyword>
<proteinExistence type="predicted"/>
<reference evidence="6" key="1">
    <citation type="journal article" date="2018" name="PLoS Negl. Trop. Dis.">
        <title>Sialome diversity of ticks revealed by RNAseq of single tick salivary glands.</title>
        <authorList>
            <person name="Perner J."/>
            <person name="Kropackova S."/>
            <person name="Kopacek P."/>
            <person name="Ribeiro J.M."/>
        </authorList>
    </citation>
    <scope>NUCLEOTIDE SEQUENCE</scope>
    <source>
        <strain evidence="6">Siblings of single egg batch collected in Ceske Budejovice</strain>
        <tissue evidence="6">Salivary glands</tissue>
    </source>
</reference>
<keyword evidence="2" id="KW-0722">Serine protease inhibitor</keyword>
<dbReference type="PANTHER" id="PTHR10083:SF328">
    <property type="entry name" value="TISSUE FACTOR PATHWAY INHIBITOR"/>
    <property type="match status" value="1"/>
</dbReference>
<dbReference type="InterPro" id="IPR002223">
    <property type="entry name" value="Kunitz_BPTI"/>
</dbReference>
<dbReference type="GO" id="GO:0004867">
    <property type="term" value="F:serine-type endopeptidase inhibitor activity"/>
    <property type="evidence" value="ECO:0007669"/>
    <property type="project" value="UniProtKB-KW"/>
</dbReference>
<sequence length="195" mass="22934">MQHMLLVILAATQLTSNAWSWPGMSKELCQSVPNTTLPKCDRPRNLARYYYDRDAKRCKEINITNCYESGDKFFPSLGDCIEHCRPNQTRGKCWHTHDPGSGNQNLTRWYYNNETNQCENFFYKGANGNRNNFAYRDQCMEHCRYPTNYFNQNKEKIKHLINAYKTRKEEEKRKKAQSGIVVIEPNITTKLTNTN</sequence>
<feature type="domain" description="BPTI/Kunitz inhibitor" evidence="5">
    <location>
        <begin position="29"/>
        <end position="84"/>
    </location>
</feature>
<dbReference type="SUPFAM" id="SSF57362">
    <property type="entry name" value="BPTI-like"/>
    <property type="match status" value="2"/>
</dbReference>
<dbReference type="InterPro" id="IPR036880">
    <property type="entry name" value="Kunitz_BPTI_sf"/>
</dbReference>
<accession>A0A147BY10</accession>
<feature type="chain" id="PRO_5007543430" evidence="4">
    <location>
        <begin position="21"/>
        <end position="195"/>
    </location>
</feature>
<dbReference type="CDD" id="cd22593">
    <property type="entry name" value="Kunitz_conkunitzin"/>
    <property type="match status" value="1"/>
</dbReference>
<dbReference type="PANTHER" id="PTHR10083">
    <property type="entry name" value="KUNITZ-TYPE PROTEASE INHIBITOR-RELATED"/>
    <property type="match status" value="1"/>
</dbReference>
<dbReference type="Pfam" id="PF00014">
    <property type="entry name" value="Kunitz_BPTI"/>
    <property type="match status" value="1"/>
</dbReference>
<dbReference type="SMART" id="SM00131">
    <property type="entry name" value="KU"/>
    <property type="match status" value="1"/>
</dbReference>
<organism evidence="6">
    <name type="scientific">Ixodes ricinus</name>
    <name type="common">Common tick</name>
    <name type="synonym">Acarus ricinus</name>
    <dbReference type="NCBI Taxonomy" id="34613"/>
    <lineage>
        <taxon>Eukaryota</taxon>
        <taxon>Metazoa</taxon>
        <taxon>Ecdysozoa</taxon>
        <taxon>Arthropoda</taxon>
        <taxon>Chelicerata</taxon>
        <taxon>Arachnida</taxon>
        <taxon>Acari</taxon>
        <taxon>Parasitiformes</taxon>
        <taxon>Ixodida</taxon>
        <taxon>Ixodoidea</taxon>
        <taxon>Ixodidae</taxon>
        <taxon>Ixodinae</taxon>
        <taxon>Ixodes</taxon>
    </lineage>
</organism>
<protein>
    <submittedName>
        <fullName evidence="6">Putative salivary kunitz domain protein</fullName>
    </submittedName>
</protein>
<feature type="domain" description="BPTI/Kunitz inhibitor" evidence="5">
    <location>
        <begin position="93"/>
        <end position="143"/>
    </location>
</feature>
<feature type="signal peptide" evidence="4">
    <location>
        <begin position="1"/>
        <end position="20"/>
    </location>
</feature>
<name>A0A147BY10_IXORI</name>
<dbReference type="GO" id="GO:0005615">
    <property type="term" value="C:extracellular space"/>
    <property type="evidence" value="ECO:0007669"/>
    <property type="project" value="TreeGrafter"/>
</dbReference>
<dbReference type="PROSITE" id="PS50279">
    <property type="entry name" value="BPTI_KUNITZ_2"/>
    <property type="match status" value="2"/>
</dbReference>
<evidence type="ECO:0000256" key="2">
    <source>
        <dbReference type="ARBA" id="ARBA00022900"/>
    </source>
</evidence>
<evidence type="ECO:0000256" key="3">
    <source>
        <dbReference type="ARBA" id="ARBA00023157"/>
    </source>
</evidence>
<evidence type="ECO:0000313" key="6">
    <source>
        <dbReference type="EMBL" id="JAR95385.1"/>
    </source>
</evidence>
<evidence type="ECO:0000256" key="1">
    <source>
        <dbReference type="ARBA" id="ARBA00022690"/>
    </source>
</evidence>
<evidence type="ECO:0000256" key="4">
    <source>
        <dbReference type="SAM" id="SignalP"/>
    </source>
</evidence>
<dbReference type="EMBL" id="GEGO01000019">
    <property type="protein sequence ID" value="JAR95385.1"/>
    <property type="molecule type" value="Transcribed_RNA"/>
</dbReference>
<evidence type="ECO:0000259" key="5">
    <source>
        <dbReference type="PROSITE" id="PS50279"/>
    </source>
</evidence>
<dbReference type="Gene3D" id="4.10.410.10">
    <property type="entry name" value="Pancreatic trypsin inhibitor Kunitz domain"/>
    <property type="match status" value="2"/>
</dbReference>